<evidence type="ECO:0000256" key="9">
    <source>
        <dbReference type="RuleBase" id="RU000352"/>
    </source>
</evidence>
<dbReference type="SUPFAM" id="SSF55307">
    <property type="entry name" value="Tubulin C-terminal domain-like"/>
    <property type="match status" value="1"/>
</dbReference>
<name>M1JI31_ENCCN</name>
<dbReference type="PROSITE" id="PS00227">
    <property type="entry name" value="TUBULIN"/>
    <property type="match status" value="1"/>
</dbReference>
<dbReference type="GO" id="GO:0000930">
    <property type="term" value="C:gamma-tubulin complex"/>
    <property type="evidence" value="ECO:0007669"/>
    <property type="project" value="InterPro"/>
</dbReference>
<dbReference type="PRINTS" id="PR01161">
    <property type="entry name" value="TUBULIN"/>
</dbReference>
<evidence type="ECO:0000256" key="1">
    <source>
        <dbReference type="ARBA" id="ARBA00004267"/>
    </source>
</evidence>
<dbReference type="VEuPathDB" id="MicrosporidiaDB:AEWD_080630"/>
<dbReference type="Gene3D" id="1.10.287.600">
    <property type="entry name" value="Helix hairpin bin"/>
    <property type="match status" value="1"/>
</dbReference>
<evidence type="ECO:0000259" key="10">
    <source>
        <dbReference type="SMART" id="SM00864"/>
    </source>
</evidence>
<dbReference type="Gene3D" id="3.30.1330.20">
    <property type="entry name" value="Tubulin/FtsZ, C-terminal domain"/>
    <property type="match status" value="1"/>
</dbReference>
<dbReference type="InterPro" id="IPR008280">
    <property type="entry name" value="Tub_FtsZ_C"/>
</dbReference>
<dbReference type="VEuPathDB" id="MicrosporidiaDB:AEWQ_080670"/>
<evidence type="ECO:0000256" key="4">
    <source>
        <dbReference type="ARBA" id="ARBA00022490"/>
    </source>
</evidence>
<dbReference type="InterPro" id="IPR000217">
    <property type="entry name" value="Tubulin"/>
</dbReference>
<reference evidence="11" key="1">
    <citation type="journal article" date="2013" name="Eukaryot. Cell">
        <title>Extremely Reduced Levels of Heterozygosity in the Vertebrate Pathogen Encephalitozoon cuniculi.</title>
        <authorList>
            <person name="Selman M."/>
            <person name="Sak B."/>
            <person name="Kvac M."/>
            <person name="Farinelli L."/>
            <person name="Weiss L.M."/>
            <person name="Corradi N."/>
        </authorList>
    </citation>
    <scope>NUCLEOTIDE SEQUENCE</scope>
</reference>
<accession>M1JI31</accession>
<evidence type="ECO:0000256" key="2">
    <source>
        <dbReference type="ARBA" id="ARBA00009636"/>
    </source>
</evidence>
<feature type="domain" description="Tubulin/FtsZ GTPase" evidence="10">
    <location>
        <begin position="46"/>
        <end position="240"/>
    </location>
</feature>
<dbReference type="CDD" id="cd02188">
    <property type="entry name" value="gamma_tubulin"/>
    <property type="match status" value="1"/>
</dbReference>
<dbReference type="AlphaFoldDB" id="M1JI31"/>
<dbReference type="PANTHER" id="PTHR11588">
    <property type="entry name" value="TUBULIN"/>
    <property type="match status" value="1"/>
</dbReference>
<dbReference type="InterPro" id="IPR003008">
    <property type="entry name" value="Tubulin_FtsZ_GTPase"/>
</dbReference>
<dbReference type="InterPro" id="IPR017975">
    <property type="entry name" value="Tubulin_CS"/>
</dbReference>
<dbReference type="Pfam" id="PF03953">
    <property type="entry name" value="Tubulin_C"/>
    <property type="match status" value="1"/>
</dbReference>
<dbReference type="EMBL" id="KC513605">
    <property type="protein sequence ID" value="AGE95049.1"/>
    <property type="molecule type" value="Genomic_DNA"/>
</dbReference>
<dbReference type="VEuPathDB" id="MicrosporidiaDB:M970_080680"/>
<evidence type="ECO:0000256" key="3">
    <source>
        <dbReference type="ARBA" id="ARBA00018848"/>
    </source>
</evidence>
<dbReference type="InterPro" id="IPR037103">
    <property type="entry name" value="Tubulin/FtsZ-like_C"/>
</dbReference>
<dbReference type="GO" id="GO:0005874">
    <property type="term" value="C:microtubule"/>
    <property type="evidence" value="ECO:0007669"/>
    <property type="project" value="UniProtKB-KW"/>
</dbReference>
<keyword evidence="7 9" id="KW-0342">GTP-binding</keyword>
<organism evidence="11">
    <name type="scientific">Encephalitozoon cuniculi</name>
    <name type="common">Microsporidian parasite</name>
    <dbReference type="NCBI Taxonomy" id="6035"/>
    <lineage>
        <taxon>Eukaryota</taxon>
        <taxon>Fungi</taxon>
        <taxon>Fungi incertae sedis</taxon>
        <taxon>Microsporidia</taxon>
        <taxon>Unikaryonidae</taxon>
        <taxon>Encephalitozoon</taxon>
    </lineage>
</organism>
<dbReference type="GO" id="GO:0031122">
    <property type="term" value="P:cytoplasmic microtubule organization"/>
    <property type="evidence" value="ECO:0007669"/>
    <property type="project" value="InterPro"/>
</dbReference>
<evidence type="ECO:0000256" key="6">
    <source>
        <dbReference type="ARBA" id="ARBA00022741"/>
    </source>
</evidence>
<comment type="similarity">
    <text evidence="2 9">Belongs to the tubulin family.</text>
</comment>
<comment type="subcellular location">
    <subcellularLocation>
        <location evidence="1">Cytoplasm</location>
        <location evidence="1">Cytoskeleton</location>
        <location evidence="1">Microtubule organizing center</location>
    </subcellularLocation>
</comment>
<keyword evidence="6 9" id="KW-0547">Nucleotide-binding</keyword>
<dbReference type="InterPro" id="IPR002454">
    <property type="entry name" value="Gamma_tubulin"/>
</dbReference>
<dbReference type="GO" id="GO:0005525">
    <property type="term" value="F:GTP binding"/>
    <property type="evidence" value="ECO:0007669"/>
    <property type="project" value="UniProtKB-UniRule"/>
</dbReference>
<keyword evidence="4" id="KW-0963">Cytoplasm</keyword>
<protein>
    <recommendedName>
        <fullName evidence="3 9">Tubulin gamma chain</fullName>
    </recommendedName>
</protein>
<proteinExistence type="inferred from homology"/>
<gene>
    <name evidence="11" type="ORF">ECU08_0670</name>
</gene>
<evidence type="ECO:0000256" key="8">
    <source>
        <dbReference type="ARBA" id="ARBA00023212"/>
    </source>
</evidence>
<sequence>MREVVTLQVGQCGNRMGAEFWKTLCKEHGISMCGVLQDSRDLGDRKDVFFYQADDNVFVPRAILVDLEPRVISQAPSFFSQESIFLSNEGGGAGNNWGHGYCVGKAMGNDVIDMIQREAEGCDALETFLLLHSIAGGTGSGFGSLLLERIKEEFPKKIVQTYSIFPNNDESSDVVVQPYNSVLTLHRLIENSDCIVVMDNSSLGRYTLDSLRIGTPTFDHINLLISTVMAASTSTIRFPGYMYCTHQSINNCLVPLDPLKFVVPSYTPFVCDEMSRIVRKATCSDVMRRLLLPKTRLAGYEQTKAQSVVSMLNILHGVEDSGEVSRTVMRFLDKGMVNFVPWMPPSFNVALGKCIANETRPSRVSGLSLTNSTGASLILSKISGQFDKLRKQRAFLDIYKRFGVEPEMFDEGKEIVQKALEEYHSAEMAAYPNH</sequence>
<dbReference type="GO" id="GO:0007020">
    <property type="term" value="P:microtubule nucleation"/>
    <property type="evidence" value="ECO:0007669"/>
    <property type="project" value="InterPro"/>
</dbReference>
<dbReference type="Pfam" id="PF00091">
    <property type="entry name" value="Tubulin"/>
    <property type="match status" value="1"/>
</dbReference>
<keyword evidence="8" id="KW-0206">Cytoskeleton</keyword>
<dbReference type="VEuPathDB" id="MicrosporidiaDB:ECU08_0670"/>
<evidence type="ECO:0000313" key="11">
    <source>
        <dbReference type="EMBL" id="AGE95049.1"/>
    </source>
</evidence>
<dbReference type="VEuPathDB" id="MicrosporidiaDB:AEWR_080680"/>
<dbReference type="SMART" id="SM00864">
    <property type="entry name" value="Tubulin"/>
    <property type="match status" value="1"/>
</dbReference>
<keyword evidence="5 9" id="KW-0493">Microtubule</keyword>
<dbReference type="InterPro" id="IPR036525">
    <property type="entry name" value="Tubulin/FtsZ_GTPase_sf"/>
</dbReference>
<evidence type="ECO:0000256" key="7">
    <source>
        <dbReference type="ARBA" id="ARBA00023134"/>
    </source>
</evidence>
<evidence type="ECO:0000256" key="5">
    <source>
        <dbReference type="ARBA" id="ARBA00022701"/>
    </source>
</evidence>
<dbReference type="PRINTS" id="PR01164">
    <property type="entry name" value="GAMMATUBULIN"/>
</dbReference>
<dbReference type="SUPFAM" id="SSF52490">
    <property type="entry name" value="Tubulin nucleotide-binding domain-like"/>
    <property type="match status" value="1"/>
</dbReference>
<dbReference type="Gene3D" id="3.40.50.1440">
    <property type="entry name" value="Tubulin/FtsZ, GTPase domain"/>
    <property type="match status" value="1"/>
</dbReference>
<dbReference type="InterPro" id="IPR023123">
    <property type="entry name" value="Tubulin_C"/>
</dbReference>
<dbReference type="InterPro" id="IPR018316">
    <property type="entry name" value="Tubulin/FtsZ_2-layer-sand-dom"/>
</dbReference>
<comment type="function">
    <text evidence="9">Tubulin is the major constituent of microtubules, protein filaments consisting of alpha- and beta-tubulin heterodimers. Gamma-tubulin is a key component of the gamma-tubulin ring complex (gTuRC) which mediates microtubule nucleation. The gTuRC regulates the minus-end nucleation of alpha-beta tubulin heterodimers that grow into microtubule protafilaments, a critical step in centrosome duplication and spindle formation.</text>
</comment>